<proteinExistence type="predicted"/>
<evidence type="ECO:0000256" key="1">
    <source>
        <dbReference type="SAM" id="MobiDB-lite"/>
    </source>
</evidence>
<name>A0A136J4B0_9PEZI</name>
<protein>
    <submittedName>
        <fullName evidence="2">Uncharacterized protein</fullName>
    </submittedName>
</protein>
<dbReference type="Proteomes" id="UP000070501">
    <property type="component" value="Unassembled WGS sequence"/>
</dbReference>
<dbReference type="AlphaFoldDB" id="A0A136J4B0"/>
<accession>A0A136J4B0</accession>
<sequence>MRLRRTLPYPAKLDNHHSFQNGDAPVSRTRALRTWPLVPVGSHAGHCMKASSGVQTIQRASDTGRQVFMSKLR</sequence>
<feature type="region of interest" description="Disordered" evidence="1">
    <location>
        <begin position="1"/>
        <end position="26"/>
    </location>
</feature>
<evidence type="ECO:0000313" key="3">
    <source>
        <dbReference type="Proteomes" id="UP000070501"/>
    </source>
</evidence>
<reference evidence="3" key="1">
    <citation type="submission" date="2016-02" db="EMBL/GenBank/DDBJ databases">
        <title>Draft genome sequence of Microdochium bolleyi, a fungal endophyte of beachgrass.</title>
        <authorList>
            <consortium name="DOE Joint Genome Institute"/>
            <person name="David A.S."/>
            <person name="May G."/>
            <person name="Haridas S."/>
            <person name="Lim J."/>
            <person name="Wang M."/>
            <person name="Labutti K."/>
            <person name="Lipzen A."/>
            <person name="Barry K."/>
            <person name="Grigoriev I.V."/>
        </authorList>
    </citation>
    <scope>NUCLEOTIDE SEQUENCE [LARGE SCALE GENOMIC DNA]</scope>
    <source>
        <strain evidence="3">J235TASD1</strain>
    </source>
</reference>
<evidence type="ECO:0000313" key="2">
    <source>
        <dbReference type="EMBL" id="KXJ92041.1"/>
    </source>
</evidence>
<gene>
    <name evidence="2" type="ORF">Micbo1qcDRAFT_162128</name>
</gene>
<dbReference type="EMBL" id="KQ964249">
    <property type="protein sequence ID" value="KXJ92041.1"/>
    <property type="molecule type" value="Genomic_DNA"/>
</dbReference>
<keyword evidence="3" id="KW-1185">Reference proteome</keyword>
<organism evidence="2 3">
    <name type="scientific">Microdochium bolleyi</name>
    <dbReference type="NCBI Taxonomy" id="196109"/>
    <lineage>
        <taxon>Eukaryota</taxon>
        <taxon>Fungi</taxon>
        <taxon>Dikarya</taxon>
        <taxon>Ascomycota</taxon>
        <taxon>Pezizomycotina</taxon>
        <taxon>Sordariomycetes</taxon>
        <taxon>Xylariomycetidae</taxon>
        <taxon>Xylariales</taxon>
        <taxon>Microdochiaceae</taxon>
        <taxon>Microdochium</taxon>
    </lineage>
</organism>
<dbReference type="InParanoid" id="A0A136J4B0"/>